<dbReference type="Pfam" id="PF09986">
    <property type="entry name" value="DUF2225"/>
    <property type="match status" value="1"/>
</dbReference>
<evidence type="ECO:0000313" key="2">
    <source>
        <dbReference type="Proteomes" id="UP000002453"/>
    </source>
</evidence>
<dbReference type="KEGG" id="taf:THA_1889"/>
<sequence>MNALWDKSYKCPVCGNEFYSKKVRIDSIKIASYDEDLKPNYLDVNPFLYEVVVCPNCLYAEYESIFEKDVKITEVEKIKSILGKLKSKLSNVKFTDERDIDTALKAYAIVVILSTLLKKYCKLADSYLKIAWLLREKGGEKEQEEISLAHALKNFENCYMNSDISDGRMEEKILFYLGELNRHFGNKSEAVKWFSKLMQKYKNSSSYYAKVGKDRWQSMRE</sequence>
<reference evidence="1 2" key="1">
    <citation type="journal article" date="2009" name="J. Bacteriol.">
        <title>The genome of Thermosipho africanus TCF52B: lateral genetic connections to the Firmicutes and Archaea.</title>
        <authorList>
            <person name="Nesboe C.L."/>
            <person name="Bapteste E."/>
            <person name="Curtis B."/>
            <person name="Dahle H."/>
            <person name="Lopez P."/>
            <person name="Macleod D."/>
            <person name="Dlutek M."/>
            <person name="Bowman S."/>
            <person name="Zhaxybayeva O."/>
            <person name="Birkeland N.-K."/>
            <person name="Doolittle W.F."/>
        </authorList>
    </citation>
    <scope>NUCLEOTIDE SEQUENCE [LARGE SCALE GENOMIC DNA]</scope>
    <source>
        <strain evidence="1 2">TCF52B</strain>
    </source>
</reference>
<protein>
    <recommendedName>
        <fullName evidence="3">DUF2225 domain-containing protein</fullName>
    </recommendedName>
</protein>
<dbReference type="STRING" id="484019.THA_1889"/>
<proteinExistence type="predicted"/>
<dbReference type="EMBL" id="CP001185">
    <property type="protein sequence ID" value="ACJ76315.1"/>
    <property type="molecule type" value="Genomic_DNA"/>
</dbReference>
<name>B7IE88_THEAB</name>
<dbReference type="InterPro" id="IPR011990">
    <property type="entry name" value="TPR-like_helical_dom_sf"/>
</dbReference>
<dbReference type="OrthoDB" id="9780343at2"/>
<dbReference type="AlphaFoldDB" id="B7IE88"/>
<evidence type="ECO:0008006" key="3">
    <source>
        <dbReference type="Google" id="ProtNLM"/>
    </source>
</evidence>
<accession>B7IE88</accession>
<dbReference type="eggNOG" id="COG1655">
    <property type="taxonomic scope" value="Bacteria"/>
</dbReference>
<keyword evidence="2" id="KW-1185">Reference proteome</keyword>
<organism evidence="1 2">
    <name type="scientific">Thermosipho africanus (strain TCF52B)</name>
    <dbReference type="NCBI Taxonomy" id="484019"/>
    <lineage>
        <taxon>Bacteria</taxon>
        <taxon>Thermotogati</taxon>
        <taxon>Thermotogota</taxon>
        <taxon>Thermotogae</taxon>
        <taxon>Thermotogales</taxon>
        <taxon>Fervidobacteriaceae</taxon>
        <taxon>Thermosipho</taxon>
    </lineage>
</organism>
<evidence type="ECO:0000313" key="1">
    <source>
        <dbReference type="EMBL" id="ACJ76315.1"/>
    </source>
</evidence>
<gene>
    <name evidence="1" type="ordered locus">THA_1889</name>
</gene>
<dbReference type="Proteomes" id="UP000002453">
    <property type="component" value="Chromosome"/>
</dbReference>
<dbReference type="InterPro" id="IPR018708">
    <property type="entry name" value="DUF2225"/>
</dbReference>
<dbReference type="RefSeq" id="WP_004102893.1">
    <property type="nucleotide sequence ID" value="NC_011653.1"/>
</dbReference>
<dbReference type="Gene3D" id="1.25.40.10">
    <property type="entry name" value="Tetratricopeptide repeat domain"/>
    <property type="match status" value="1"/>
</dbReference>
<dbReference type="HOGENOM" id="CLU_074582_1_0_0"/>